<dbReference type="Pfam" id="PF03447">
    <property type="entry name" value="NAD_binding_3"/>
    <property type="match status" value="1"/>
</dbReference>
<dbReference type="Gene3D" id="3.30.70.260">
    <property type="match status" value="1"/>
</dbReference>
<dbReference type="InterPro" id="IPR005106">
    <property type="entry name" value="Asp/hSer_DH_NAD-bd"/>
</dbReference>
<keyword evidence="14" id="KW-1185">Reference proteome</keyword>
<comment type="caution">
    <text evidence="13">The sequence shown here is derived from an EMBL/GenBank/DDBJ whole genome shotgun (WGS) entry which is preliminary data.</text>
</comment>
<organism evidence="13 14">
    <name type="scientific">Kaistia terrae</name>
    <dbReference type="NCBI Taxonomy" id="537017"/>
    <lineage>
        <taxon>Bacteria</taxon>
        <taxon>Pseudomonadati</taxon>
        <taxon>Pseudomonadota</taxon>
        <taxon>Alphaproteobacteria</taxon>
        <taxon>Hyphomicrobiales</taxon>
        <taxon>Kaistiaceae</taxon>
        <taxon>Kaistia</taxon>
    </lineage>
</organism>
<keyword evidence="6" id="KW-0028">Amino-acid biosynthesis</keyword>
<comment type="similarity">
    <text evidence="3 11">Belongs to the homoserine dehydrogenase family.</text>
</comment>
<accession>A0ABW0Q2P1</accession>
<evidence type="ECO:0000256" key="5">
    <source>
        <dbReference type="ARBA" id="ARBA00013376"/>
    </source>
</evidence>
<keyword evidence="7" id="KW-0791">Threonine biosynthesis</keyword>
<feature type="domain" description="ACT" evidence="12">
    <location>
        <begin position="351"/>
        <end position="441"/>
    </location>
</feature>
<evidence type="ECO:0000256" key="1">
    <source>
        <dbReference type="ARBA" id="ARBA00005056"/>
    </source>
</evidence>
<dbReference type="Pfam" id="PF00742">
    <property type="entry name" value="Homoserine_dh"/>
    <property type="match status" value="1"/>
</dbReference>
<keyword evidence="9 13" id="KW-0560">Oxidoreductase</keyword>
<evidence type="ECO:0000256" key="7">
    <source>
        <dbReference type="ARBA" id="ARBA00022697"/>
    </source>
</evidence>
<dbReference type="InterPro" id="IPR019811">
    <property type="entry name" value="HDH_CS"/>
</dbReference>
<evidence type="ECO:0000256" key="8">
    <source>
        <dbReference type="ARBA" id="ARBA00022857"/>
    </source>
</evidence>
<evidence type="ECO:0000256" key="2">
    <source>
        <dbReference type="ARBA" id="ARBA00005062"/>
    </source>
</evidence>
<sequence length="441" mass="47077">MNQVLRLGVAGLGTVGASLLRLTQRHANELALRCGRPVVVTAVTARDRFRDRGVDLSTVTWHEDPMSLAQSPDIDVFVELMGGSDGPAADSVRAALDAKKHVVTANKALLAKHGGELARRAESNGVSLNFEAAAAGGIPIIKTLRESLAGNRVGRVYGILNGTCNYILTRMEREGIAFDACLAEAQRLGYAEADPTFDVDGFDTAHKLALLTAIAFGTEIDADSIYVEGIRSITTADIEAADELGYRIKLLGVATRTESGIEQRVHPTMVPKSSPIARVDGVTNAVAVEADFVGRLVLSGPGAGGDATASAVMSDIADLARGDVVGTFGRPAHTLQPYQQAVMRAHAGGYYIRLAVYDRPGAFASIAKRMAENNISLESIVQRRRAPKADAPEHPRPMEPQPVVLITYETTESQVKEALDLITADGHIAERPQMIRIEQLA</sequence>
<keyword evidence="8" id="KW-0521">NADP</keyword>
<dbReference type="PANTHER" id="PTHR43331">
    <property type="entry name" value="HOMOSERINE DEHYDROGENASE"/>
    <property type="match status" value="1"/>
</dbReference>
<evidence type="ECO:0000313" key="14">
    <source>
        <dbReference type="Proteomes" id="UP001596150"/>
    </source>
</evidence>
<dbReference type="Proteomes" id="UP001596150">
    <property type="component" value="Unassembled WGS sequence"/>
</dbReference>
<keyword evidence="10" id="KW-0486">Methionine biosynthesis</keyword>
<dbReference type="InterPro" id="IPR036291">
    <property type="entry name" value="NAD(P)-bd_dom_sf"/>
</dbReference>
<dbReference type="CDD" id="cd04881">
    <property type="entry name" value="ACT_HSDH-Hom"/>
    <property type="match status" value="1"/>
</dbReference>
<dbReference type="EMBL" id="JBHSML010000013">
    <property type="protein sequence ID" value="MFC5518347.1"/>
    <property type="molecule type" value="Genomic_DNA"/>
</dbReference>
<evidence type="ECO:0000256" key="6">
    <source>
        <dbReference type="ARBA" id="ARBA00022605"/>
    </source>
</evidence>
<gene>
    <name evidence="13" type="ORF">ACFPP9_21400</name>
</gene>
<evidence type="ECO:0000259" key="12">
    <source>
        <dbReference type="PROSITE" id="PS51671"/>
    </source>
</evidence>
<dbReference type="Gene3D" id="3.30.360.10">
    <property type="entry name" value="Dihydrodipicolinate Reductase, domain 2"/>
    <property type="match status" value="1"/>
</dbReference>
<comment type="pathway">
    <text evidence="1">Amino-acid biosynthesis; L-threonine biosynthesis; L-threonine from L-aspartate: step 3/5.</text>
</comment>
<dbReference type="InterPro" id="IPR016204">
    <property type="entry name" value="HDH"/>
</dbReference>
<proteinExistence type="inferred from homology"/>
<dbReference type="GO" id="GO:0004412">
    <property type="term" value="F:homoserine dehydrogenase activity"/>
    <property type="evidence" value="ECO:0007669"/>
    <property type="project" value="UniProtKB-EC"/>
</dbReference>
<evidence type="ECO:0000256" key="10">
    <source>
        <dbReference type="ARBA" id="ARBA00023167"/>
    </source>
</evidence>
<comment type="pathway">
    <text evidence="2">Amino-acid biosynthesis; L-methionine biosynthesis via de novo pathway; L-homoserine from L-aspartate: step 3/3.</text>
</comment>
<dbReference type="SUPFAM" id="SSF55021">
    <property type="entry name" value="ACT-like"/>
    <property type="match status" value="1"/>
</dbReference>
<evidence type="ECO:0000256" key="3">
    <source>
        <dbReference type="ARBA" id="ARBA00006753"/>
    </source>
</evidence>
<dbReference type="NCBIfam" id="NF004976">
    <property type="entry name" value="PRK06349.1"/>
    <property type="match status" value="1"/>
</dbReference>
<dbReference type="Gene3D" id="3.40.50.720">
    <property type="entry name" value="NAD(P)-binding Rossmann-like Domain"/>
    <property type="match status" value="1"/>
</dbReference>
<evidence type="ECO:0000256" key="9">
    <source>
        <dbReference type="ARBA" id="ARBA00023002"/>
    </source>
</evidence>
<dbReference type="RefSeq" id="WP_266343491.1">
    <property type="nucleotide sequence ID" value="NZ_JAPKNH010000003.1"/>
</dbReference>
<protein>
    <recommendedName>
        <fullName evidence="5">Homoserine dehydrogenase</fullName>
        <ecNumber evidence="4">1.1.1.3</ecNumber>
    </recommendedName>
</protein>
<name>A0ABW0Q2P1_9HYPH</name>
<dbReference type="SUPFAM" id="SSF55347">
    <property type="entry name" value="Glyceraldehyde-3-phosphate dehydrogenase-like, C-terminal domain"/>
    <property type="match status" value="1"/>
</dbReference>
<evidence type="ECO:0000313" key="13">
    <source>
        <dbReference type="EMBL" id="MFC5518347.1"/>
    </source>
</evidence>
<evidence type="ECO:0000256" key="4">
    <source>
        <dbReference type="ARBA" id="ARBA00013213"/>
    </source>
</evidence>
<dbReference type="InterPro" id="IPR001342">
    <property type="entry name" value="HDH_cat"/>
</dbReference>
<dbReference type="PROSITE" id="PS51671">
    <property type="entry name" value="ACT"/>
    <property type="match status" value="1"/>
</dbReference>
<dbReference type="SUPFAM" id="SSF51735">
    <property type="entry name" value="NAD(P)-binding Rossmann-fold domains"/>
    <property type="match status" value="1"/>
</dbReference>
<dbReference type="PIRSF" id="PIRSF000098">
    <property type="entry name" value="Homoser_dehydrog"/>
    <property type="match status" value="1"/>
</dbReference>
<dbReference type="PROSITE" id="PS01042">
    <property type="entry name" value="HOMOSER_DHGENASE"/>
    <property type="match status" value="1"/>
</dbReference>
<dbReference type="EC" id="1.1.1.3" evidence="4"/>
<evidence type="ECO:0000256" key="11">
    <source>
        <dbReference type="RuleBase" id="RU004171"/>
    </source>
</evidence>
<dbReference type="InterPro" id="IPR045865">
    <property type="entry name" value="ACT-like_dom_sf"/>
</dbReference>
<dbReference type="InterPro" id="IPR002912">
    <property type="entry name" value="ACT_dom"/>
</dbReference>
<reference evidence="14" key="1">
    <citation type="journal article" date="2019" name="Int. J. Syst. Evol. Microbiol.">
        <title>The Global Catalogue of Microorganisms (GCM) 10K type strain sequencing project: providing services to taxonomists for standard genome sequencing and annotation.</title>
        <authorList>
            <consortium name="The Broad Institute Genomics Platform"/>
            <consortium name="The Broad Institute Genome Sequencing Center for Infectious Disease"/>
            <person name="Wu L."/>
            <person name="Ma J."/>
        </authorList>
    </citation>
    <scope>NUCLEOTIDE SEQUENCE [LARGE SCALE GENOMIC DNA]</scope>
    <source>
        <strain evidence="14">KACC 12633</strain>
    </source>
</reference>
<dbReference type="PANTHER" id="PTHR43331:SF1">
    <property type="entry name" value="HOMOSERINE DEHYDROGENASE"/>
    <property type="match status" value="1"/>
</dbReference>